<dbReference type="Pfam" id="PF01915">
    <property type="entry name" value="Glyco_hydro_3_C"/>
    <property type="match status" value="1"/>
</dbReference>
<dbReference type="Gene3D" id="3.20.20.300">
    <property type="entry name" value="Glycoside hydrolase, family 3, N-terminal domain"/>
    <property type="match status" value="1"/>
</dbReference>
<proteinExistence type="inferred from homology"/>
<dbReference type="Proteomes" id="UP000182375">
    <property type="component" value="Unassembled WGS sequence"/>
</dbReference>
<sequence>MPEPREDTAAPDADRQPWRDASLPVRDRVADLLSRMTLEEKVGQLGAYWVAPLRPGEPVLAVPEGATDPLPPPLGEAAAVGLGQLTRVYGTEPVLPAAGQERLRFLQDTVMSANRFGIPALVHEECLTGVLSWTATVFPTPLAWGAAFDPALVEEMATAIGGSLRELGVQVGLAPVLDVTRDYRWGCTEETIGDDPHLVATVGAAYVRGLERSGIVATLKHFAGYSASAAGRNMAPVACGPREFADVLLEPFVAGLRLGGARAVMVSQNDVDGIPATGDPHLLTDVLRGELGFDGVVLGDYFGIWNLKHIHGMATSREEAAALALRAGVDMELPTTHCFGAPLAETVRQGAVAEELVDRAAARVLTLKCELGMLDETWKADLAALPALEPGDLDPPGHRALARRLAEASVVLLANDGTLPLRDGAVALVGPLADDPSALLGCYAFANHNSLDFLEEMAARVGMEPGVEIPSLGAALAAELPDAKIRVTAADDTAMSRDADIAAAVAAARDADVCVLTLGDRSGLFGTGGRTSGEGSDAETVALPGRQAELARAVLDTGTPTVLVLISGRPYALGGLAERAAAVVQAFFPGEEGAGAIAGILSGRVEPSGRLPVSMPRHAGGQLGTYLHPAMGGPSRVSSVDPTPLYPFGHGLTWTTFAYTDLATDHDVIATDGTVRIGVTVRNTGRRAGTELVQLYLSDLVASVVRPSRWLAGWAKVRLEPGRAARVEFTVHADRVSFTGRDLRRVVEPGVIHVEAGPSSADLPLRGSFRLDGPERVVGADRVLTVPVSVRPLRPAGEPRP</sequence>
<dbReference type="SMART" id="SM01217">
    <property type="entry name" value="Fn3_like"/>
    <property type="match status" value="1"/>
</dbReference>
<dbReference type="PRINTS" id="PR00133">
    <property type="entry name" value="GLHYDRLASE3"/>
</dbReference>
<name>A0A1H5FY55_9ACTN</name>
<dbReference type="InterPro" id="IPR002772">
    <property type="entry name" value="Glyco_hydro_3_C"/>
</dbReference>
<dbReference type="SUPFAM" id="SSF52279">
    <property type="entry name" value="Beta-D-glucan exohydrolase, C-terminal domain"/>
    <property type="match status" value="1"/>
</dbReference>
<dbReference type="Pfam" id="PF00933">
    <property type="entry name" value="Glyco_hydro_3"/>
    <property type="match status" value="1"/>
</dbReference>
<dbReference type="InterPro" id="IPR017853">
    <property type="entry name" value="GH"/>
</dbReference>
<evidence type="ECO:0000256" key="1">
    <source>
        <dbReference type="ARBA" id="ARBA00005336"/>
    </source>
</evidence>
<dbReference type="SUPFAM" id="SSF51445">
    <property type="entry name" value="(Trans)glycosidases"/>
    <property type="match status" value="1"/>
</dbReference>
<dbReference type="PANTHER" id="PTHR42715:SF10">
    <property type="entry name" value="BETA-GLUCOSIDASE"/>
    <property type="match status" value="1"/>
</dbReference>
<dbReference type="AlphaFoldDB" id="A0A1H5FY55"/>
<keyword evidence="2" id="KW-0378">Hydrolase</keyword>
<dbReference type="InterPro" id="IPR001764">
    <property type="entry name" value="Glyco_hydro_3_N"/>
</dbReference>
<accession>A0A1H5FY55</accession>
<feature type="compositionally biased region" description="Basic and acidic residues" evidence="3">
    <location>
        <begin position="1"/>
        <end position="18"/>
    </location>
</feature>
<dbReference type="STRING" id="67331.SAMN04490357_6854"/>
<reference evidence="5 6" key="1">
    <citation type="submission" date="2016-10" db="EMBL/GenBank/DDBJ databases">
        <authorList>
            <person name="de Groot N.N."/>
        </authorList>
    </citation>
    <scope>NUCLEOTIDE SEQUENCE [LARGE SCALE GENOMIC DNA]</scope>
    <source>
        <strain evidence="5 6">DSM 40306</strain>
    </source>
</reference>
<dbReference type="GO" id="GO:0005975">
    <property type="term" value="P:carbohydrate metabolic process"/>
    <property type="evidence" value="ECO:0007669"/>
    <property type="project" value="InterPro"/>
</dbReference>
<evidence type="ECO:0000256" key="2">
    <source>
        <dbReference type="ARBA" id="ARBA00022801"/>
    </source>
</evidence>
<dbReference type="PANTHER" id="PTHR42715">
    <property type="entry name" value="BETA-GLUCOSIDASE"/>
    <property type="match status" value="1"/>
</dbReference>
<dbReference type="Gene3D" id="2.60.40.10">
    <property type="entry name" value="Immunoglobulins"/>
    <property type="match status" value="1"/>
</dbReference>
<dbReference type="GeneID" id="95515874"/>
<dbReference type="InterPro" id="IPR036881">
    <property type="entry name" value="Glyco_hydro_3_C_sf"/>
</dbReference>
<dbReference type="InterPro" id="IPR026891">
    <property type="entry name" value="Fn3-like"/>
</dbReference>
<protein>
    <submittedName>
        <fullName evidence="5">Beta-xylosidase</fullName>
    </submittedName>
</protein>
<dbReference type="InterPro" id="IPR013783">
    <property type="entry name" value="Ig-like_fold"/>
</dbReference>
<dbReference type="InterPro" id="IPR050288">
    <property type="entry name" value="Cellulose_deg_GH3"/>
</dbReference>
<feature type="region of interest" description="Disordered" evidence="3">
    <location>
        <begin position="1"/>
        <end position="21"/>
    </location>
</feature>
<organism evidence="5 6">
    <name type="scientific">Streptomyces misionensis</name>
    <dbReference type="NCBI Taxonomy" id="67331"/>
    <lineage>
        <taxon>Bacteria</taxon>
        <taxon>Bacillati</taxon>
        <taxon>Actinomycetota</taxon>
        <taxon>Actinomycetes</taxon>
        <taxon>Kitasatosporales</taxon>
        <taxon>Streptomycetaceae</taxon>
        <taxon>Streptomyces</taxon>
    </lineage>
</organism>
<dbReference type="Pfam" id="PF14310">
    <property type="entry name" value="Fn3-like"/>
    <property type="match status" value="1"/>
</dbReference>
<evidence type="ECO:0000259" key="4">
    <source>
        <dbReference type="SMART" id="SM01217"/>
    </source>
</evidence>
<evidence type="ECO:0000313" key="6">
    <source>
        <dbReference type="Proteomes" id="UP000182375"/>
    </source>
</evidence>
<evidence type="ECO:0000256" key="3">
    <source>
        <dbReference type="SAM" id="MobiDB-lite"/>
    </source>
</evidence>
<dbReference type="EMBL" id="FNTD01000004">
    <property type="protein sequence ID" value="SEE08349.1"/>
    <property type="molecule type" value="Genomic_DNA"/>
</dbReference>
<dbReference type="Gene3D" id="3.40.50.1700">
    <property type="entry name" value="Glycoside hydrolase family 3 C-terminal domain"/>
    <property type="match status" value="1"/>
</dbReference>
<dbReference type="GO" id="GO:0004553">
    <property type="term" value="F:hydrolase activity, hydrolyzing O-glycosyl compounds"/>
    <property type="evidence" value="ECO:0007669"/>
    <property type="project" value="InterPro"/>
</dbReference>
<feature type="domain" description="Fibronectin type III-like" evidence="4">
    <location>
        <begin position="691"/>
        <end position="760"/>
    </location>
</feature>
<gene>
    <name evidence="5" type="ORF">SAMN04490357_6854</name>
</gene>
<dbReference type="InterPro" id="IPR036962">
    <property type="entry name" value="Glyco_hydro_3_N_sf"/>
</dbReference>
<comment type="similarity">
    <text evidence="1">Belongs to the glycosyl hydrolase 3 family.</text>
</comment>
<dbReference type="RefSeq" id="WP_074995030.1">
    <property type="nucleotide sequence ID" value="NZ_FNTD01000004.1"/>
</dbReference>
<evidence type="ECO:0000313" key="5">
    <source>
        <dbReference type="EMBL" id="SEE08349.1"/>
    </source>
</evidence>